<name>A0A523RR57_UNCAE</name>
<dbReference type="GO" id="GO:0006189">
    <property type="term" value="P:'de novo' IMP biosynthetic process"/>
    <property type="evidence" value="ECO:0007669"/>
    <property type="project" value="TreeGrafter"/>
</dbReference>
<keyword evidence="4" id="KW-0658">Purine biosynthesis</keyword>
<evidence type="ECO:0000256" key="1">
    <source>
        <dbReference type="ARBA" id="ARBA00005054"/>
    </source>
</evidence>
<proteinExistence type="predicted"/>
<organism evidence="6 7">
    <name type="scientific">Aerophobetes bacterium</name>
    <dbReference type="NCBI Taxonomy" id="2030807"/>
    <lineage>
        <taxon>Bacteria</taxon>
        <taxon>Candidatus Aerophobota</taxon>
    </lineage>
</organism>
<protein>
    <recommendedName>
        <fullName evidence="2">phosphoribosylglycinamide formyltransferase 1</fullName>
        <ecNumber evidence="2">2.1.2.2</ecNumber>
    </recommendedName>
</protein>
<dbReference type="GO" id="GO:0004644">
    <property type="term" value="F:phosphoribosylglycinamide formyltransferase activity"/>
    <property type="evidence" value="ECO:0007669"/>
    <property type="project" value="UniProtKB-EC"/>
</dbReference>
<dbReference type="Gene3D" id="3.40.50.170">
    <property type="entry name" value="Formyl transferase, N-terminal domain"/>
    <property type="match status" value="1"/>
</dbReference>
<dbReference type="AlphaFoldDB" id="A0A523RR57"/>
<dbReference type="EMBL" id="SOKJ01000368">
    <property type="protein sequence ID" value="TET08265.1"/>
    <property type="molecule type" value="Genomic_DNA"/>
</dbReference>
<dbReference type="InterPro" id="IPR002376">
    <property type="entry name" value="Formyl_transf_N"/>
</dbReference>
<dbReference type="PANTHER" id="PTHR43369:SF2">
    <property type="entry name" value="PHOSPHORIBOSYLGLYCINAMIDE FORMYLTRANSFERASE"/>
    <property type="match status" value="1"/>
</dbReference>
<dbReference type="SUPFAM" id="SSF53328">
    <property type="entry name" value="Formyltransferase"/>
    <property type="match status" value="1"/>
</dbReference>
<dbReference type="GO" id="GO:0005737">
    <property type="term" value="C:cytoplasm"/>
    <property type="evidence" value="ECO:0007669"/>
    <property type="project" value="TreeGrafter"/>
</dbReference>
<evidence type="ECO:0000313" key="6">
    <source>
        <dbReference type="EMBL" id="TET08265.1"/>
    </source>
</evidence>
<sequence>MEDWRNLYHKEVAKRIDEFGVDFITLAGYMLIIGKDLCQKYPMINLHPASPGGPKGTWQEVIWELIRQRAKATGVMMHLVTPELDAGPPLTYVTFSIRGGKFDSLWENIEKKLGRKTLEEIKKEEKEKEPLFKEIRKEGVRRELPLIVHTLKALSEEKIRIKEVTRGARAINAYCLNKEIENETG</sequence>
<comment type="pathway">
    <text evidence="1">Purine metabolism; IMP biosynthesis via de novo pathway; N(2)-formyl-N(1)-(5-phospho-D-ribosyl)glycinamide from N(1)-(5-phospho-D-ribosyl)glycinamide (10-formyl THF route): step 1/1.</text>
</comment>
<dbReference type="InterPro" id="IPR036477">
    <property type="entry name" value="Formyl_transf_N_sf"/>
</dbReference>
<evidence type="ECO:0000313" key="7">
    <source>
        <dbReference type="Proteomes" id="UP000316360"/>
    </source>
</evidence>
<accession>A0A523RR57</accession>
<dbReference type="Proteomes" id="UP000316360">
    <property type="component" value="Unassembled WGS sequence"/>
</dbReference>
<evidence type="ECO:0000259" key="5">
    <source>
        <dbReference type="Pfam" id="PF00551"/>
    </source>
</evidence>
<evidence type="ECO:0000256" key="3">
    <source>
        <dbReference type="ARBA" id="ARBA00022679"/>
    </source>
</evidence>
<feature type="domain" description="Formyl transferase N-terminal" evidence="5">
    <location>
        <begin position="5"/>
        <end position="97"/>
    </location>
</feature>
<dbReference type="PANTHER" id="PTHR43369">
    <property type="entry name" value="PHOSPHORIBOSYLGLYCINAMIDE FORMYLTRANSFERASE"/>
    <property type="match status" value="1"/>
</dbReference>
<comment type="caution">
    <text evidence="6">The sequence shown here is derived from an EMBL/GenBank/DDBJ whole genome shotgun (WGS) entry which is preliminary data.</text>
</comment>
<evidence type="ECO:0000256" key="4">
    <source>
        <dbReference type="ARBA" id="ARBA00022755"/>
    </source>
</evidence>
<dbReference type="Pfam" id="PF00551">
    <property type="entry name" value="Formyl_trans_N"/>
    <property type="match status" value="1"/>
</dbReference>
<dbReference type="EC" id="2.1.2.2" evidence="2"/>
<gene>
    <name evidence="6" type="ORF">E3J84_06415</name>
</gene>
<keyword evidence="3" id="KW-0808">Transferase</keyword>
<reference evidence="6 7" key="1">
    <citation type="submission" date="2019-03" db="EMBL/GenBank/DDBJ databases">
        <title>Metabolic potential of uncultured bacteria and archaea associated with petroleum seepage in deep-sea sediments.</title>
        <authorList>
            <person name="Dong X."/>
            <person name="Hubert C."/>
        </authorList>
    </citation>
    <scope>NUCLEOTIDE SEQUENCE [LARGE SCALE GENOMIC DNA]</scope>
    <source>
        <strain evidence="6">E44_bin7</strain>
    </source>
</reference>
<evidence type="ECO:0000256" key="2">
    <source>
        <dbReference type="ARBA" id="ARBA00012254"/>
    </source>
</evidence>